<evidence type="ECO:0000313" key="2">
    <source>
        <dbReference type="Proteomes" id="UP000777784"/>
    </source>
</evidence>
<gene>
    <name evidence="1" type="ORF">KJ970_14855</name>
</gene>
<sequence length="132" mass="14858">MTGGAAHNPLQAYREQQVLDEDPMRLLFMVYDVARRACREKNRRLALRALEEMIGALNLEQGEIARGMLSLYDYLMRRVREGEWDEVTQILNTLRSAWVSAQAQQKRGDGKAARSLMETGRAGGVGGAECLM</sequence>
<dbReference type="InterPro" id="IPR036584">
    <property type="entry name" value="FliS_sf"/>
</dbReference>
<organism evidence="1 2">
    <name type="scientific">Eiseniibacteriota bacterium</name>
    <dbReference type="NCBI Taxonomy" id="2212470"/>
    <lineage>
        <taxon>Bacteria</taxon>
        <taxon>Candidatus Eiseniibacteriota</taxon>
    </lineage>
</organism>
<comment type="caution">
    <text evidence="1">The sequence shown here is derived from an EMBL/GenBank/DDBJ whole genome shotgun (WGS) entry which is preliminary data.</text>
</comment>
<keyword evidence="1" id="KW-0282">Flagellum</keyword>
<keyword evidence="1" id="KW-0969">Cilium</keyword>
<evidence type="ECO:0000313" key="1">
    <source>
        <dbReference type="EMBL" id="MBU2692199.1"/>
    </source>
</evidence>
<keyword evidence="1" id="KW-0966">Cell projection</keyword>
<protein>
    <submittedName>
        <fullName evidence="1">Flagellar protein FliS</fullName>
    </submittedName>
</protein>
<dbReference type="Pfam" id="PF02561">
    <property type="entry name" value="FliS"/>
    <property type="match status" value="1"/>
</dbReference>
<name>A0A948W743_UNCEI</name>
<dbReference type="SUPFAM" id="SSF101116">
    <property type="entry name" value="Flagellar export chaperone FliS"/>
    <property type="match status" value="1"/>
</dbReference>
<dbReference type="Proteomes" id="UP000777784">
    <property type="component" value="Unassembled WGS sequence"/>
</dbReference>
<accession>A0A948W743</accession>
<dbReference type="AlphaFoldDB" id="A0A948W743"/>
<dbReference type="Gene3D" id="1.20.120.340">
    <property type="entry name" value="Flagellar protein FliS"/>
    <property type="match status" value="1"/>
</dbReference>
<dbReference type="EMBL" id="JAHJDP010000085">
    <property type="protein sequence ID" value="MBU2692199.1"/>
    <property type="molecule type" value="Genomic_DNA"/>
</dbReference>
<dbReference type="GO" id="GO:0044780">
    <property type="term" value="P:bacterial-type flagellum assembly"/>
    <property type="evidence" value="ECO:0007669"/>
    <property type="project" value="InterPro"/>
</dbReference>
<reference evidence="1" key="1">
    <citation type="submission" date="2021-05" db="EMBL/GenBank/DDBJ databases">
        <title>Energy efficiency and biological interactions define the core microbiome of deep oligotrophic groundwater.</title>
        <authorList>
            <person name="Mehrshad M."/>
            <person name="Lopez-Fernandez M."/>
            <person name="Bell E."/>
            <person name="Bernier-Latmani R."/>
            <person name="Bertilsson S."/>
            <person name="Dopson M."/>
        </authorList>
    </citation>
    <scope>NUCLEOTIDE SEQUENCE</scope>
    <source>
        <strain evidence="1">Modern_marine.mb.64</strain>
    </source>
</reference>
<dbReference type="InterPro" id="IPR003713">
    <property type="entry name" value="FliS"/>
</dbReference>
<proteinExistence type="predicted"/>